<evidence type="ECO:0008006" key="6">
    <source>
        <dbReference type="Google" id="ProtNLM"/>
    </source>
</evidence>
<dbReference type="OrthoDB" id="10288678at2759"/>
<keyword evidence="1" id="KW-0175">Coiled coil</keyword>
<keyword evidence="3" id="KW-1133">Transmembrane helix</keyword>
<dbReference type="Gene3D" id="2.90.10.10">
    <property type="entry name" value="Bulb-type lectin domain"/>
    <property type="match status" value="1"/>
</dbReference>
<feature type="region of interest" description="Disordered" evidence="2">
    <location>
        <begin position="1"/>
        <end position="49"/>
    </location>
</feature>
<feature type="compositionally biased region" description="Basic residues" evidence="2">
    <location>
        <begin position="1"/>
        <end position="12"/>
    </location>
</feature>
<reference evidence="4 5" key="1">
    <citation type="journal article" date="2014" name="Mol. Plant">
        <title>Chromosome Scale Genome Assembly and Transcriptome Profiling of Nannochloropsis gaditana in Nitrogen Depletion.</title>
        <authorList>
            <person name="Corteggiani Carpinelli E."/>
            <person name="Telatin A."/>
            <person name="Vitulo N."/>
            <person name="Forcato C."/>
            <person name="D'Angelo M."/>
            <person name="Schiavon R."/>
            <person name="Vezzi A."/>
            <person name="Giacometti G.M."/>
            <person name="Morosinotto T."/>
            <person name="Valle G."/>
        </authorList>
    </citation>
    <scope>NUCLEOTIDE SEQUENCE [LARGE SCALE GENOMIC DNA]</scope>
    <source>
        <strain evidence="4 5">B-31</strain>
    </source>
</reference>
<gene>
    <name evidence="4" type="ORF">Naga_100076g2</name>
</gene>
<evidence type="ECO:0000313" key="4">
    <source>
        <dbReference type="EMBL" id="EWM24699.1"/>
    </source>
</evidence>
<protein>
    <recommendedName>
        <fullName evidence="6">Bulb-type lectin domain-containing protein</fullName>
    </recommendedName>
</protein>
<keyword evidence="3" id="KW-0472">Membrane</keyword>
<evidence type="ECO:0000256" key="1">
    <source>
        <dbReference type="SAM" id="Coils"/>
    </source>
</evidence>
<accession>W7TWH4</accession>
<proteinExistence type="predicted"/>
<sequence length="398" mass="44039">MLARLFKRRHRGSPASSLASDDHPSMNEPDLDVSRTSRRYTGSHDKEGASAIEKETFAAQAEIASTEKFLLERQGARMRDELARKKFTVASLSTQVQELTDEVRRWEKETKCKDTMLEGCAQRLHEQEVALSRARREKTETDEMLEATAESLRETRARLEQLEGRGLWEPVGKAMDGGLVGEARGAPTATGEVPSKRTGMARIYALSLACVAILAMGVFAGASLDVVSLEGITPLGTTCRRSALLVLRPGGPSLAMREYISSCRTSQWLTTSGGTETSLGGCQNRHFLWLQGDGNLILYRGTSPSRHAGPVWATQRIEGKRALGLEGESLGNARGKKGRRDGGRQEERPRYSYRAFVDGKKRLKVVRRLEGSADEKTVFSMAAKRLPKVLFPWPFLKD</sequence>
<evidence type="ECO:0000313" key="5">
    <source>
        <dbReference type="Proteomes" id="UP000019335"/>
    </source>
</evidence>
<evidence type="ECO:0000256" key="2">
    <source>
        <dbReference type="SAM" id="MobiDB-lite"/>
    </source>
</evidence>
<evidence type="ECO:0000256" key="3">
    <source>
        <dbReference type="SAM" id="Phobius"/>
    </source>
</evidence>
<feature type="region of interest" description="Disordered" evidence="2">
    <location>
        <begin position="328"/>
        <end position="350"/>
    </location>
</feature>
<keyword evidence="3" id="KW-0812">Transmembrane</keyword>
<dbReference type="EMBL" id="AZIL01001169">
    <property type="protein sequence ID" value="EWM24699.1"/>
    <property type="molecule type" value="Genomic_DNA"/>
</dbReference>
<dbReference type="InterPro" id="IPR036426">
    <property type="entry name" value="Bulb-type_lectin_dom_sf"/>
</dbReference>
<organism evidence="4 5">
    <name type="scientific">Nannochloropsis gaditana</name>
    <dbReference type="NCBI Taxonomy" id="72520"/>
    <lineage>
        <taxon>Eukaryota</taxon>
        <taxon>Sar</taxon>
        <taxon>Stramenopiles</taxon>
        <taxon>Ochrophyta</taxon>
        <taxon>Eustigmatophyceae</taxon>
        <taxon>Eustigmatales</taxon>
        <taxon>Monodopsidaceae</taxon>
        <taxon>Nannochloropsis</taxon>
    </lineage>
</organism>
<dbReference type="Proteomes" id="UP000019335">
    <property type="component" value="Chromosome 13"/>
</dbReference>
<dbReference type="AlphaFoldDB" id="W7TWH4"/>
<feature type="transmembrane region" description="Helical" evidence="3">
    <location>
        <begin position="203"/>
        <end position="224"/>
    </location>
</feature>
<feature type="compositionally biased region" description="Basic and acidic residues" evidence="2">
    <location>
        <begin position="340"/>
        <end position="350"/>
    </location>
</feature>
<feature type="coiled-coil region" evidence="1">
    <location>
        <begin position="89"/>
        <end position="165"/>
    </location>
</feature>
<name>W7TWH4_9STRA</name>
<comment type="caution">
    <text evidence="4">The sequence shown here is derived from an EMBL/GenBank/DDBJ whole genome shotgun (WGS) entry which is preliminary data.</text>
</comment>
<keyword evidence="5" id="KW-1185">Reference proteome</keyword>